<gene>
    <name evidence="1" type="ORF">PtA15_6A443</name>
</gene>
<dbReference type="RefSeq" id="XP_053021369.1">
    <property type="nucleotide sequence ID" value="XM_053170149.1"/>
</dbReference>
<dbReference type="EMBL" id="CP110426">
    <property type="protein sequence ID" value="WAQ85814.1"/>
    <property type="molecule type" value="Genomic_DNA"/>
</dbReference>
<keyword evidence="2" id="KW-1185">Reference proteome</keyword>
<sequence length="159" mass="17402">MPTLGALRLMGILNNPQMPASSEPGMIEKGGAKAHTKTNLLRQRKEIPKSAYIHGEPRAPQSPPVSLPPAPSPTLFNQAQPAINFTQLQPEDRCHCVLRLVGPLMACVLLRTTVCWSLQAWRNQCRSRDQIDWNDQVFLLTGGSNGLGKVLGETLPSNT</sequence>
<protein>
    <recommendedName>
        <fullName evidence="3">Ketoreductase (KR) domain-containing protein</fullName>
    </recommendedName>
</protein>
<name>A0ABY7CKQ9_9BASI</name>
<dbReference type="Proteomes" id="UP001164743">
    <property type="component" value="Chromosome 6A"/>
</dbReference>
<evidence type="ECO:0000313" key="1">
    <source>
        <dbReference type="EMBL" id="WAQ85814.1"/>
    </source>
</evidence>
<evidence type="ECO:0008006" key="3">
    <source>
        <dbReference type="Google" id="ProtNLM"/>
    </source>
</evidence>
<organism evidence="1 2">
    <name type="scientific">Puccinia triticina</name>
    <dbReference type="NCBI Taxonomy" id="208348"/>
    <lineage>
        <taxon>Eukaryota</taxon>
        <taxon>Fungi</taxon>
        <taxon>Dikarya</taxon>
        <taxon>Basidiomycota</taxon>
        <taxon>Pucciniomycotina</taxon>
        <taxon>Pucciniomycetes</taxon>
        <taxon>Pucciniales</taxon>
        <taxon>Pucciniaceae</taxon>
        <taxon>Puccinia</taxon>
    </lineage>
</organism>
<dbReference type="GeneID" id="77811044"/>
<evidence type="ECO:0000313" key="2">
    <source>
        <dbReference type="Proteomes" id="UP001164743"/>
    </source>
</evidence>
<proteinExistence type="predicted"/>
<reference evidence="1" key="1">
    <citation type="submission" date="2022-10" db="EMBL/GenBank/DDBJ databases">
        <title>Puccinia triticina Genome sequencing and assembly.</title>
        <authorList>
            <person name="Li C."/>
        </authorList>
    </citation>
    <scope>NUCLEOTIDE SEQUENCE</scope>
    <source>
        <strain evidence="1">Pt15</strain>
    </source>
</reference>
<accession>A0ABY7CKQ9</accession>